<dbReference type="AlphaFoldDB" id="A0A2G5DBN8"/>
<keyword evidence="3" id="KW-0805">Transcription regulation</keyword>
<dbReference type="EMBL" id="KZ305041">
    <property type="protein sequence ID" value="PIA40893.1"/>
    <property type="molecule type" value="Genomic_DNA"/>
</dbReference>
<dbReference type="GO" id="GO:0005506">
    <property type="term" value="F:iron ion binding"/>
    <property type="evidence" value="ECO:0007669"/>
    <property type="project" value="UniProtKB-UniRule"/>
</dbReference>
<dbReference type="PROSITE" id="PS51184">
    <property type="entry name" value="JMJC"/>
    <property type="match status" value="1"/>
</dbReference>
<proteinExistence type="inferred from homology"/>
<dbReference type="PANTHER" id="PTHR13096">
    <property type="entry name" value="MINA53 MYC INDUCED NUCLEAR ANTIGEN"/>
    <property type="match status" value="1"/>
</dbReference>
<dbReference type="InterPro" id="IPR039994">
    <property type="entry name" value="NO66-like"/>
</dbReference>
<dbReference type="InterPro" id="IPR011989">
    <property type="entry name" value="ARM-like"/>
</dbReference>
<dbReference type="SUPFAM" id="SSF51197">
    <property type="entry name" value="Clavaminate synthase-like"/>
    <property type="match status" value="1"/>
</dbReference>
<name>A0A2G5DBN8_AQUCA</name>
<dbReference type="SUPFAM" id="SSF48371">
    <property type="entry name" value="ARM repeat"/>
    <property type="match status" value="1"/>
</dbReference>
<dbReference type="EC" id="1.14.11.-" evidence="3"/>
<keyword evidence="3" id="KW-0223">Dioxygenase</keyword>
<dbReference type="Gene3D" id="1.25.10.10">
    <property type="entry name" value="Leucine-rich Repeat Variant"/>
    <property type="match status" value="1"/>
</dbReference>
<gene>
    <name evidence="5" type="ORF">AQUCO_02400155v1</name>
</gene>
<protein>
    <recommendedName>
        <fullName evidence="3">Bifunctional lysine-specific demethylase and histidyl-hydroxylase</fullName>
        <ecNumber evidence="3">1.14.11.-</ecNumber>
    </recommendedName>
</protein>
<dbReference type="OrthoDB" id="425950at2759"/>
<keyword evidence="2 3" id="KW-0408">Iron</keyword>
<reference evidence="5 6" key="1">
    <citation type="submission" date="2017-09" db="EMBL/GenBank/DDBJ databases">
        <title>WGS assembly of Aquilegia coerulea Goldsmith.</title>
        <authorList>
            <person name="Hodges S."/>
            <person name="Kramer E."/>
            <person name="Nordborg M."/>
            <person name="Tomkins J."/>
            <person name="Borevitz J."/>
            <person name="Derieg N."/>
            <person name="Yan J."/>
            <person name="Mihaltcheva S."/>
            <person name="Hayes R.D."/>
            <person name="Rokhsar D."/>
        </authorList>
    </citation>
    <scope>NUCLEOTIDE SEQUENCE [LARGE SCALE GENOMIC DNA]</scope>
    <source>
        <strain evidence="6">cv. Goldsmith</strain>
    </source>
</reference>
<keyword evidence="6" id="KW-1185">Reference proteome</keyword>
<evidence type="ECO:0000313" key="5">
    <source>
        <dbReference type="EMBL" id="PIA40893.1"/>
    </source>
</evidence>
<keyword evidence="3" id="KW-0560">Oxidoreductase</keyword>
<comment type="function">
    <text evidence="3">Oxygenase that can act as both a histone lysine demethylase and a ribosomal histidine hydroxylase.</text>
</comment>
<dbReference type="GO" id="GO:0032453">
    <property type="term" value="F:histone H3K4 demethylase activity"/>
    <property type="evidence" value="ECO:0007669"/>
    <property type="project" value="TreeGrafter"/>
</dbReference>
<accession>A0A2G5DBN8</accession>
<keyword evidence="1 3" id="KW-0479">Metal-binding</keyword>
<keyword evidence="3" id="KW-0539">Nucleus</keyword>
<organism evidence="5 6">
    <name type="scientific">Aquilegia coerulea</name>
    <name type="common">Rocky mountain columbine</name>
    <dbReference type="NCBI Taxonomy" id="218851"/>
    <lineage>
        <taxon>Eukaryota</taxon>
        <taxon>Viridiplantae</taxon>
        <taxon>Streptophyta</taxon>
        <taxon>Embryophyta</taxon>
        <taxon>Tracheophyta</taxon>
        <taxon>Spermatophyta</taxon>
        <taxon>Magnoliopsida</taxon>
        <taxon>Ranunculales</taxon>
        <taxon>Ranunculaceae</taxon>
        <taxon>Thalictroideae</taxon>
        <taxon>Aquilegia</taxon>
    </lineage>
</organism>
<dbReference type="InParanoid" id="A0A2G5DBN8"/>
<keyword evidence="3" id="KW-0804">Transcription</keyword>
<dbReference type="Proteomes" id="UP000230069">
    <property type="component" value="Unassembled WGS sequence"/>
</dbReference>
<evidence type="ECO:0000256" key="3">
    <source>
        <dbReference type="RuleBase" id="RU366061"/>
    </source>
</evidence>
<evidence type="ECO:0000259" key="4">
    <source>
        <dbReference type="PROSITE" id="PS51184"/>
    </source>
</evidence>
<feature type="domain" description="JmjC" evidence="4">
    <location>
        <begin position="423"/>
        <end position="605"/>
    </location>
</feature>
<comment type="subcellular location">
    <subcellularLocation>
        <location evidence="3">Nucleus</location>
    </subcellularLocation>
</comment>
<evidence type="ECO:0000256" key="2">
    <source>
        <dbReference type="ARBA" id="ARBA00023004"/>
    </source>
</evidence>
<evidence type="ECO:0000256" key="1">
    <source>
        <dbReference type="ARBA" id="ARBA00022723"/>
    </source>
</evidence>
<dbReference type="InterPro" id="IPR016024">
    <property type="entry name" value="ARM-type_fold"/>
</dbReference>
<sequence length="804" mass="89977">MKRKRKKSNIEEENSSPSHNLFHANVHIILLASLANLHTNFSARTLLTKCLNILHNQSLNPSKTLTLINNNLFLSLLPSLLRTTKSIPSIAKLTAEIIGVISLQSFECNEKIASDEEVLKALLDALVSLNKKVSMAACNAVLDLSTTSVAREKLCALNAVVKLMSIFLQNAAFPTQNGFLCSNGKISAKFSGGSFMENAFLVLIIDATVALINTCNVNQLSEIPEKLCDIILSYLKILLVQVRDQSSERHIAKCSKERKDCLSVIKFDDLTESIFRLSIDSGNFTATCGAEQVKRSIFGPNQSDFEHFMFSFWEKSPFLLRKKPLGSPNGHCDILSSLLRPPDSGRINDVLSSILGSLVSCPPLPSDEVDILNFLKEAKDGLGQRITYGQDIRVVKAVEGNGTDQGYPKSEVHFQQKWTGSCRSGLDLINIDDVQKCEEAYQNGYTIALRGMEFRSYNIASVANGLAVLFGQPSVGANSYLTPPGSQGLARHYDDHCVFVCQLLGQKQWTVYPRSTLHLPRLYEPRDGYVGSEGEVPYTKCEQFLLGEGDILYIPRGCLHEACTRADDGGSDIHGASTGFSLHLTLGIEVESPFEWEGFAHVALHCWNQNNNQALDTVVSPFPRTINFMSVHLLHVAIQQIGSIDPTFAKACMVVAFSSPSDAHANYEDALSQSQRDTFRYVISKIDRDARFLEAFKSVEVAVQEKKEDMFQRMRWLRHLCPAKRLKEGFDWDNPLAEFHNIFLLFDEHREYAETVFMQVKSRFCREAMFEDACKSFEILLEKYKRVRTQYMNGMLNLHSNGNT</sequence>
<dbReference type="PANTHER" id="PTHR13096:SF9">
    <property type="entry name" value="BIFUNCTIONAL LYSINE-SPECIFIC DEMETHYLASE AND HISTIDYL-HYDROXYLASE"/>
    <property type="match status" value="1"/>
</dbReference>
<dbReference type="GO" id="GO:0051864">
    <property type="term" value="F:histone H3K36 demethylase activity"/>
    <property type="evidence" value="ECO:0007669"/>
    <property type="project" value="TreeGrafter"/>
</dbReference>
<comment type="cofactor">
    <cofactor evidence="3">
        <name>Fe(2+)</name>
        <dbReference type="ChEBI" id="CHEBI:29033"/>
    </cofactor>
    <text evidence="3">Binds 1 Fe(2+) ion per subunit.</text>
</comment>
<dbReference type="GO" id="GO:0005730">
    <property type="term" value="C:nucleolus"/>
    <property type="evidence" value="ECO:0007669"/>
    <property type="project" value="TreeGrafter"/>
</dbReference>
<comment type="similarity">
    <text evidence="3">Belongs to the ROX family.</text>
</comment>
<dbReference type="Gene3D" id="2.60.120.650">
    <property type="entry name" value="Cupin"/>
    <property type="match status" value="1"/>
</dbReference>
<evidence type="ECO:0000313" key="6">
    <source>
        <dbReference type="Proteomes" id="UP000230069"/>
    </source>
</evidence>
<dbReference type="STRING" id="218851.A0A2G5DBN8"/>
<dbReference type="InterPro" id="IPR003347">
    <property type="entry name" value="JmjC_dom"/>
</dbReference>
<dbReference type="Pfam" id="PF08007">
    <property type="entry name" value="JmjC_2"/>
    <property type="match status" value="1"/>
</dbReference>